<proteinExistence type="predicted"/>
<name>A0ABQ6CH36_9HYPH</name>
<comment type="caution">
    <text evidence="2">The sequence shown here is derived from an EMBL/GenBank/DDBJ whole genome shotgun (WGS) entry which is preliminary data.</text>
</comment>
<feature type="region of interest" description="Disordered" evidence="1">
    <location>
        <begin position="170"/>
        <end position="192"/>
    </location>
</feature>
<dbReference type="Proteomes" id="UP001156882">
    <property type="component" value="Unassembled WGS sequence"/>
</dbReference>
<sequence>MNYDQMFDHLRGKAKGYADTVADDYSCSTFMGALGSIAGGAIGGFTIRDPMNLATLALGGAGKTVVAKVTSEMGVNAVSQAVELTTGSCENQKLLGQAPTDMQMAEPVVGAGIGAGAGILRTGGEDVAAGFRAIAQRFGAKAPDVAALPPRPSAFDTAAKKAATITGARGPHGKVDITVKSKDNPVGVKSNDSPLFREIKVDRGPRMEI</sequence>
<gene>
    <name evidence="2" type="ORF">GCM10007874_25480</name>
</gene>
<protein>
    <submittedName>
        <fullName evidence="2">Uncharacterized protein</fullName>
    </submittedName>
</protein>
<feature type="compositionally biased region" description="Basic and acidic residues" evidence="1">
    <location>
        <begin position="173"/>
        <end position="183"/>
    </location>
</feature>
<evidence type="ECO:0000313" key="3">
    <source>
        <dbReference type="Proteomes" id="UP001156882"/>
    </source>
</evidence>
<organism evidence="2 3">
    <name type="scientific">Labrys miyagiensis</name>
    <dbReference type="NCBI Taxonomy" id="346912"/>
    <lineage>
        <taxon>Bacteria</taxon>
        <taxon>Pseudomonadati</taxon>
        <taxon>Pseudomonadota</taxon>
        <taxon>Alphaproteobacteria</taxon>
        <taxon>Hyphomicrobiales</taxon>
        <taxon>Xanthobacteraceae</taxon>
        <taxon>Labrys</taxon>
    </lineage>
</organism>
<accession>A0ABQ6CH36</accession>
<evidence type="ECO:0000313" key="2">
    <source>
        <dbReference type="EMBL" id="GLS19531.1"/>
    </source>
</evidence>
<evidence type="ECO:0000256" key="1">
    <source>
        <dbReference type="SAM" id="MobiDB-lite"/>
    </source>
</evidence>
<dbReference type="EMBL" id="BSPC01000023">
    <property type="protein sequence ID" value="GLS19531.1"/>
    <property type="molecule type" value="Genomic_DNA"/>
</dbReference>
<reference evidence="3" key="1">
    <citation type="journal article" date="2019" name="Int. J. Syst. Evol. Microbiol.">
        <title>The Global Catalogue of Microorganisms (GCM) 10K type strain sequencing project: providing services to taxonomists for standard genome sequencing and annotation.</title>
        <authorList>
            <consortium name="The Broad Institute Genomics Platform"/>
            <consortium name="The Broad Institute Genome Sequencing Center for Infectious Disease"/>
            <person name="Wu L."/>
            <person name="Ma J."/>
        </authorList>
    </citation>
    <scope>NUCLEOTIDE SEQUENCE [LARGE SCALE GENOMIC DNA]</scope>
    <source>
        <strain evidence="3">NBRC 101365</strain>
    </source>
</reference>
<keyword evidence="3" id="KW-1185">Reference proteome</keyword>
<dbReference type="RefSeq" id="WP_284312494.1">
    <property type="nucleotide sequence ID" value="NZ_BSPC01000023.1"/>
</dbReference>